<evidence type="ECO:0000256" key="6">
    <source>
        <dbReference type="ARBA" id="ARBA00022519"/>
    </source>
</evidence>
<evidence type="ECO:0000313" key="17">
    <source>
        <dbReference type="Proteomes" id="UP000244064"/>
    </source>
</evidence>
<evidence type="ECO:0000256" key="7">
    <source>
        <dbReference type="ARBA" id="ARBA00022692"/>
    </source>
</evidence>
<dbReference type="SUPFAM" id="SSF158855">
    <property type="entry name" value="Lipase chaperone-like"/>
    <property type="match status" value="1"/>
</dbReference>
<dbReference type="GO" id="GO:0016042">
    <property type="term" value="P:lipid catabolic process"/>
    <property type="evidence" value="ECO:0007669"/>
    <property type="project" value="UniProtKB-KW"/>
</dbReference>
<evidence type="ECO:0000256" key="3">
    <source>
        <dbReference type="ARBA" id="ARBA00010358"/>
    </source>
</evidence>
<dbReference type="PROSITE" id="PS51257">
    <property type="entry name" value="PROKAR_LIPOPROTEIN"/>
    <property type="match status" value="1"/>
</dbReference>
<keyword evidence="10" id="KW-0443">Lipid metabolism</keyword>
<dbReference type="GO" id="GO:0051082">
    <property type="term" value="F:unfolded protein binding"/>
    <property type="evidence" value="ECO:0007669"/>
    <property type="project" value="InterPro"/>
</dbReference>
<evidence type="ECO:0000256" key="15">
    <source>
        <dbReference type="ARBA" id="ARBA00033028"/>
    </source>
</evidence>
<evidence type="ECO:0000256" key="4">
    <source>
        <dbReference type="ARBA" id="ARBA00019692"/>
    </source>
</evidence>
<dbReference type="AlphaFoldDB" id="A0A2T5PBX9"/>
<evidence type="ECO:0000256" key="5">
    <source>
        <dbReference type="ARBA" id="ARBA00022475"/>
    </source>
</evidence>
<gene>
    <name evidence="16" type="ORF">DBO85_05310</name>
</gene>
<evidence type="ECO:0000256" key="12">
    <source>
        <dbReference type="ARBA" id="ARBA00023186"/>
    </source>
</evidence>
<organism evidence="16 17">
    <name type="scientific">Pseudomonas mangrovi</name>
    <dbReference type="NCBI Taxonomy" id="2161748"/>
    <lineage>
        <taxon>Bacteria</taxon>
        <taxon>Pseudomonadati</taxon>
        <taxon>Pseudomonadota</taxon>
        <taxon>Gammaproteobacteria</taxon>
        <taxon>Pseudomonadales</taxon>
        <taxon>Pseudomonadaceae</taxon>
        <taxon>Pseudomonas</taxon>
    </lineage>
</organism>
<evidence type="ECO:0000313" key="16">
    <source>
        <dbReference type="EMBL" id="PTU75250.1"/>
    </source>
</evidence>
<keyword evidence="12" id="KW-0143">Chaperone</keyword>
<evidence type="ECO:0000256" key="11">
    <source>
        <dbReference type="ARBA" id="ARBA00023136"/>
    </source>
</evidence>
<keyword evidence="7" id="KW-0812">Transmembrane</keyword>
<accession>A0A2T5PBX9</accession>
<comment type="subcellular location">
    <subcellularLocation>
        <location evidence="2">Cell inner membrane</location>
        <topology evidence="2">Single-pass membrane protein</topology>
        <orientation evidence="2">Periplasmic side</orientation>
    </subcellularLocation>
</comment>
<evidence type="ECO:0000256" key="9">
    <source>
        <dbReference type="ARBA" id="ARBA00022989"/>
    </source>
</evidence>
<evidence type="ECO:0000256" key="14">
    <source>
        <dbReference type="ARBA" id="ARBA00031542"/>
    </source>
</evidence>
<evidence type="ECO:0000256" key="2">
    <source>
        <dbReference type="ARBA" id="ARBA00004383"/>
    </source>
</evidence>
<comment type="caution">
    <text evidence="16">The sequence shown here is derived from an EMBL/GenBank/DDBJ whole genome shotgun (WGS) entry which is preliminary data.</text>
</comment>
<keyword evidence="9" id="KW-1133">Transmembrane helix</keyword>
<keyword evidence="5" id="KW-1003">Cell membrane</keyword>
<dbReference type="Proteomes" id="UP000244064">
    <property type="component" value="Unassembled WGS sequence"/>
</dbReference>
<dbReference type="GO" id="GO:0006457">
    <property type="term" value="P:protein folding"/>
    <property type="evidence" value="ECO:0007669"/>
    <property type="project" value="InterPro"/>
</dbReference>
<evidence type="ECO:0000256" key="8">
    <source>
        <dbReference type="ARBA" id="ARBA00022963"/>
    </source>
</evidence>
<evidence type="ECO:0000256" key="10">
    <source>
        <dbReference type="ARBA" id="ARBA00023098"/>
    </source>
</evidence>
<protein>
    <recommendedName>
        <fullName evidence="4">Lipase chaperone</fullName>
    </recommendedName>
    <alternativeName>
        <fullName evidence="15">Lipase foldase</fullName>
    </alternativeName>
    <alternativeName>
        <fullName evidence="13">Lipase helper protein</fullName>
    </alternativeName>
    <alternativeName>
        <fullName evidence="14">Lipase modulator</fullName>
    </alternativeName>
</protein>
<comment type="similarity">
    <text evidence="3">Belongs to the lipase chaperone family.</text>
</comment>
<name>A0A2T5PBX9_9PSED</name>
<evidence type="ECO:0000256" key="13">
    <source>
        <dbReference type="ARBA" id="ARBA00030948"/>
    </source>
</evidence>
<dbReference type="InterPro" id="IPR004961">
    <property type="entry name" value="Lipase_chaperone"/>
</dbReference>
<reference evidence="16 17" key="1">
    <citation type="submission" date="2018-04" db="EMBL/GenBank/DDBJ databases">
        <title>Pseudomonas sp. nov., isolated from mangrove soil.</title>
        <authorList>
            <person name="Chen C."/>
        </authorList>
    </citation>
    <scope>NUCLEOTIDE SEQUENCE [LARGE SCALE GENOMIC DNA]</scope>
    <source>
        <strain evidence="16 17">TC-11</strain>
    </source>
</reference>
<dbReference type="EMBL" id="QASN01000008">
    <property type="protein sequence ID" value="PTU75250.1"/>
    <property type="molecule type" value="Genomic_DNA"/>
</dbReference>
<keyword evidence="8" id="KW-0442">Lipid degradation</keyword>
<comment type="function">
    <text evidence="1">May be involved in the folding of the extracellular lipase during its passage through the periplasm.</text>
</comment>
<keyword evidence="6" id="KW-0997">Cell inner membrane</keyword>
<proteinExistence type="inferred from homology"/>
<evidence type="ECO:0000256" key="1">
    <source>
        <dbReference type="ARBA" id="ARBA00003280"/>
    </source>
</evidence>
<keyword evidence="17" id="KW-1185">Reference proteome</keyword>
<keyword evidence="11" id="KW-0472">Membrane</keyword>
<dbReference type="Pfam" id="PF03280">
    <property type="entry name" value="Lipase_chap"/>
    <property type="match status" value="1"/>
</dbReference>
<dbReference type="GO" id="GO:0005886">
    <property type="term" value="C:plasma membrane"/>
    <property type="evidence" value="ECO:0007669"/>
    <property type="project" value="UniProtKB-SubCell"/>
</dbReference>
<sequence>MAGLIPRPGVLVWGVSVACLFSALAVTLTPRSADKPRLAAPSEQGPAAMTEGYRHLDGDLKVDAQHNLVIDLGVRDYFDYFLSAADRTGVDRATTLLLEDADARLDEPALGQLQQLLGDYLDYRRARQVLMDRPYVPPRDPHLQREMLRQQARQLASLRRQYLDEAVVEAFFGAEEAYSRFILGTLDVQLRADLEPAARLRALDELREQLPAEARETGRRHGRALGLQAEIDRLLRAGVSEEQMRGFLTLHYDPPAVERMLAEQREERLWRTRYHDYRRQLAALRRSDLAPQDVASRATELRRSMFSGEELLRVEHYDAFANNKNEASR</sequence>